<dbReference type="PANTHER" id="PTHR25462">
    <property type="entry name" value="BONUS, ISOFORM C-RELATED"/>
    <property type="match status" value="1"/>
</dbReference>
<evidence type="ECO:0000256" key="3">
    <source>
        <dbReference type="ARBA" id="ARBA00022833"/>
    </source>
</evidence>
<dbReference type="EMBL" id="JACVVK020000157">
    <property type="protein sequence ID" value="KAK7487948.1"/>
    <property type="molecule type" value="Genomic_DNA"/>
</dbReference>
<dbReference type="SUPFAM" id="SSF101898">
    <property type="entry name" value="NHL repeat"/>
    <property type="match status" value="1"/>
</dbReference>
<dbReference type="AlphaFoldDB" id="A0ABD0KLQ0"/>
<feature type="compositionally biased region" description="Low complexity" evidence="5">
    <location>
        <begin position="387"/>
        <end position="405"/>
    </location>
</feature>
<organism evidence="7 8">
    <name type="scientific">Batillaria attramentaria</name>
    <dbReference type="NCBI Taxonomy" id="370345"/>
    <lineage>
        <taxon>Eukaryota</taxon>
        <taxon>Metazoa</taxon>
        <taxon>Spiralia</taxon>
        <taxon>Lophotrochozoa</taxon>
        <taxon>Mollusca</taxon>
        <taxon>Gastropoda</taxon>
        <taxon>Caenogastropoda</taxon>
        <taxon>Sorbeoconcha</taxon>
        <taxon>Cerithioidea</taxon>
        <taxon>Batillariidae</taxon>
        <taxon>Batillaria</taxon>
    </lineage>
</organism>
<gene>
    <name evidence="7" type="ORF">BaRGS_00020849</name>
</gene>
<dbReference type="PROSITE" id="PS50089">
    <property type="entry name" value="ZF_RING_2"/>
    <property type="match status" value="1"/>
</dbReference>
<dbReference type="InterPro" id="IPR013083">
    <property type="entry name" value="Znf_RING/FYVE/PHD"/>
</dbReference>
<dbReference type="SMART" id="SM00184">
    <property type="entry name" value="RING"/>
    <property type="match status" value="1"/>
</dbReference>
<accession>A0ABD0KLQ0</accession>
<keyword evidence="2 4" id="KW-0863">Zinc-finger</keyword>
<dbReference type="PANTHER" id="PTHR25462:SF229">
    <property type="entry name" value="TRANSCRIPTION INTERMEDIARY FACTOR 1-BETA"/>
    <property type="match status" value="1"/>
</dbReference>
<dbReference type="InterPro" id="IPR018957">
    <property type="entry name" value="Znf_C3HC4_RING-type"/>
</dbReference>
<evidence type="ECO:0000256" key="2">
    <source>
        <dbReference type="ARBA" id="ARBA00022771"/>
    </source>
</evidence>
<evidence type="ECO:0000313" key="7">
    <source>
        <dbReference type="EMBL" id="KAK7487948.1"/>
    </source>
</evidence>
<dbReference type="Gene3D" id="2.120.10.30">
    <property type="entry name" value="TolB, C-terminal domain"/>
    <property type="match status" value="1"/>
</dbReference>
<dbReference type="InterPro" id="IPR001841">
    <property type="entry name" value="Znf_RING"/>
</dbReference>
<evidence type="ECO:0000256" key="4">
    <source>
        <dbReference type="PROSITE-ProRule" id="PRU00175"/>
    </source>
</evidence>
<dbReference type="GO" id="GO:0008270">
    <property type="term" value="F:zinc ion binding"/>
    <property type="evidence" value="ECO:0007669"/>
    <property type="project" value="UniProtKB-KW"/>
</dbReference>
<evidence type="ECO:0000256" key="5">
    <source>
        <dbReference type="SAM" id="MobiDB-lite"/>
    </source>
</evidence>
<feature type="compositionally biased region" description="Basic and acidic residues" evidence="5">
    <location>
        <begin position="507"/>
        <end position="518"/>
    </location>
</feature>
<name>A0ABD0KLQ0_9CAEN</name>
<sequence length="865" mass="95473">MDFVEELREDFLICNICFEEYREPKQLPCLHTFCRPCLSKYIVGKVVETGAEWFPCPFCRMAIQPLQSGELRTWADSFPTNFFLAQLSSKLKDKAALRHHGHSDVTGDAEHVTKTKCPEHPQAYLVAYCTKQRRGACEECCVQRHVDCIRYHVRERDSKVMAEERLSEYRETVGALQVKLEGVRDTVNTHECDLDLRNEQLQLQTQAALSDIRSKFELLFLDQKRDLTKRIENYMDREKKRLSSVKEQSAELSKTLERVSKMLDPVGSGGGSAVNDLMVLDKVQHELKRQEQVMDKLRKDSVVTDIQFQPNKNVDSLLQGLKVGSLTTERKSQGFGGARPRVQRFASEPHAPRDSESSAYLPAHRASPPMEDVVEHSTRRGRERGRALSPPGGAASASSVSSAMADGEMYHEYDDHRDTRRRSDVHPSPKRAPTMPDFGAALIEESRRSRSVPRRPRPVSEGSSVSAPRRRAAPIETAIDDGPPSARSADRNVRVLETSPEIVPPHADSEDHQSERSARKSGARNRAGSEHIVSSSEDEAALSGNITTFPAAAGATGGGSCSSERDRSTSFDSEGSQQSRKIMCVRHFLATHDSDVKNTPGLVGISAVCRDRVAVCDRWNKVIKLLDISGRVLDVLAVAISGDAEPWDLAVRRPGLLAVTYPKEQKIRMIEVSDSGSRLAYRSHFNTRDGYASIATCDPTSLVASVCPPFGSPKIHVIDYMGAVLRTVDCAKVAYPRCVEVCGGEEIVVSDWTHHNVNIFTKEGAAKHCYTGVPGAADAQLKTPMGVAWDGRSSIFIVDGKTAKLHAISTETGSCSVIFSLAQVSGAELKLVTFVDASPELCRSERALVVTTTSGTIQVYDLCSY</sequence>
<feature type="region of interest" description="Disordered" evidence="5">
    <location>
        <begin position="328"/>
        <end position="576"/>
    </location>
</feature>
<keyword evidence="8" id="KW-1185">Reference proteome</keyword>
<keyword evidence="3" id="KW-0862">Zinc</keyword>
<feature type="compositionally biased region" description="Basic and acidic residues" evidence="5">
    <location>
        <begin position="373"/>
        <end position="386"/>
    </location>
</feature>
<dbReference type="InterPro" id="IPR017907">
    <property type="entry name" value="Znf_RING_CS"/>
</dbReference>
<dbReference type="InterPro" id="IPR047153">
    <property type="entry name" value="TRIM45/56/19-like"/>
</dbReference>
<dbReference type="SUPFAM" id="SSF57850">
    <property type="entry name" value="RING/U-box"/>
    <property type="match status" value="1"/>
</dbReference>
<dbReference type="Gene3D" id="3.30.40.10">
    <property type="entry name" value="Zinc/RING finger domain, C3HC4 (zinc finger)"/>
    <property type="match status" value="1"/>
</dbReference>
<evidence type="ECO:0000259" key="6">
    <source>
        <dbReference type="PROSITE" id="PS50089"/>
    </source>
</evidence>
<comment type="caution">
    <text evidence="7">The sequence shown here is derived from an EMBL/GenBank/DDBJ whole genome shotgun (WGS) entry which is preliminary data.</text>
</comment>
<proteinExistence type="predicted"/>
<feature type="compositionally biased region" description="Basic and acidic residues" evidence="5">
    <location>
        <begin position="408"/>
        <end position="427"/>
    </location>
</feature>
<keyword evidence="1" id="KW-0479">Metal-binding</keyword>
<feature type="domain" description="RING-type" evidence="6">
    <location>
        <begin position="14"/>
        <end position="60"/>
    </location>
</feature>
<dbReference type="PROSITE" id="PS00518">
    <property type="entry name" value="ZF_RING_1"/>
    <property type="match status" value="1"/>
</dbReference>
<protein>
    <recommendedName>
        <fullName evidence="6">RING-type domain-containing protein</fullName>
    </recommendedName>
</protein>
<reference evidence="7 8" key="1">
    <citation type="journal article" date="2023" name="Sci. Data">
        <title>Genome assembly of the Korean intertidal mud-creeper Batillaria attramentaria.</title>
        <authorList>
            <person name="Patra A.K."/>
            <person name="Ho P.T."/>
            <person name="Jun S."/>
            <person name="Lee S.J."/>
            <person name="Kim Y."/>
            <person name="Won Y.J."/>
        </authorList>
    </citation>
    <scope>NUCLEOTIDE SEQUENCE [LARGE SCALE GENOMIC DNA]</scope>
    <source>
        <strain evidence="7">Wonlab-2016</strain>
    </source>
</reference>
<dbReference type="Proteomes" id="UP001519460">
    <property type="component" value="Unassembled WGS sequence"/>
</dbReference>
<dbReference type="InterPro" id="IPR011042">
    <property type="entry name" value="6-blade_b-propeller_TolB-like"/>
</dbReference>
<evidence type="ECO:0000256" key="1">
    <source>
        <dbReference type="ARBA" id="ARBA00022723"/>
    </source>
</evidence>
<dbReference type="Pfam" id="PF00097">
    <property type="entry name" value="zf-C3HC4"/>
    <property type="match status" value="1"/>
</dbReference>
<evidence type="ECO:0000313" key="8">
    <source>
        <dbReference type="Proteomes" id="UP001519460"/>
    </source>
</evidence>